<sequence>MVEKGVSRRRRLWSAVMSIRSLLDTVLLVVIVGLLLERGWQRPARFEIGADITGFAPRISQQIKTFVPDPTFVPENGSQFFTDAVRARWLSIVPKGLGYIRINNTHAYNNLPTPLQSYPDSTFTTSVTHQLHCLHAIVEVVAAYTSNQRDKLPAEGTWHLSHCFEYLRQSIMCCGDLALEGQHTTFPPGVTGSDGWDATHVCRDYGQVLEYLEGKRVDDEVWI</sequence>
<keyword evidence="12" id="KW-1185">Reference proteome</keyword>
<reference evidence="11" key="1">
    <citation type="journal article" date="2023" name="Mol. Phylogenet. Evol.">
        <title>Genome-scale phylogeny and comparative genomics of the fungal order Sordariales.</title>
        <authorList>
            <person name="Hensen N."/>
            <person name="Bonometti L."/>
            <person name="Westerberg I."/>
            <person name="Brannstrom I.O."/>
            <person name="Guillou S."/>
            <person name="Cros-Aarteil S."/>
            <person name="Calhoun S."/>
            <person name="Haridas S."/>
            <person name="Kuo A."/>
            <person name="Mondo S."/>
            <person name="Pangilinan J."/>
            <person name="Riley R."/>
            <person name="LaButti K."/>
            <person name="Andreopoulos B."/>
            <person name="Lipzen A."/>
            <person name="Chen C."/>
            <person name="Yan M."/>
            <person name="Daum C."/>
            <person name="Ng V."/>
            <person name="Clum A."/>
            <person name="Steindorff A."/>
            <person name="Ohm R.A."/>
            <person name="Martin F."/>
            <person name="Silar P."/>
            <person name="Natvig D.O."/>
            <person name="Lalanne C."/>
            <person name="Gautier V."/>
            <person name="Ament-Velasquez S.L."/>
            <person name="Kruys A."/>
            <person name="Hutchinson M.I."/>
            <person name="Powell A.J."/>
            <person name="Barry K."/>
            <person name="Miller A.N."/>
            <person name="Grigoriev I.V."/>
            <person name="Debuchy R."/>
            <person name="Gladieux P."/>
            <person name="Hiltunen Thoren M."/>
            <person name="Johannesson H."/>
        </authorList>
    </citation>
    <scope>NUCLEOTIDE SEQUENCE</scope>
    <source>
        <strain evidence="11">CBS 532.94</strain>
    </source>
</reference>
<comment type="similarity">
    <text evidence="9">Belongs to the ustYa family.</text>
</comment>
<organism evidence="11 12">
    <name type="scientific">Achaetomium macrosporum</name>
    <dbReference type="NCBI Taxonomy" id="79813"/>
    <lineage>
        <taxon>Eukaryota</taxon>
        <taxon>Fungi</taxon>
        <taxon>Dikarya</taxon>
        <taxon>Ascomycota</taxon>
        <taxon>Pezizomycotina</taxon>
        <taxon>Sordariomycetes</taxon>
        <taxon>Sordariomycetidae</taxon>
        <taxon>Sordariales</taxon>
        <taxon>Chaetomiaceae</taxon>
        <taxon>Achaetomium</taxon>
    </lineage>
</organism>
<evidence type="ECO:0000256" key="1">
    <source>
        <dbReference type="ARBA" id="ARBA00004167"/>
    </source>
</evidence>
<comment type="pathway">
    <text evidence="2">Mycotoxin biosynthesis.</text>
</comment>
<keyword evidence="7 10" id="KW-0472">Membrane</keyword>
<evidence type="ECO:0000313" key="11">
    <source>
        <dbReference type="EMBL" id="KAK4233880.1"/>
    </source>
</evidence>
<dbReference type="Pfam" id="PF11807">
    <property type="entry name" value="UstYa"/>
    <property type="match status" value="1"/>
</dbReference>
<name>A0AAN7C273_9PEZI</name>
<keyword evidence="4 10" id="KW-1133">Transmembrane helix</keyword>
<dbReference type="InterPro" id="IPR021765">
    <property type="entry name" value="UstYa-like"/>
</dbReference>
<protein>
    <recommendedName>
        <fullName evidence="13">Oxidase ustYa</fullName>
    </recommendedName>
</protein>
<proteinExistence type="inferred from homology"/>
<keyword evidence="6" id="KW-0843">Virulence</keyword>
<evidence type="ECO:0000313" key="12">
    <source>
        <dbReference type="Proteomes" id="UP001303760"/>
    </source>
</evidence>
<dbReference type="PANTHER" id="PTHR33365">
    <property type="entry name" value="YALI0B05434P"/>
    <property type="match status" value="1"/>
</dbReference>
<reference evidence="11" key="2">
    <citation type="submission" date="2023-05" db="EMBL/GenBank/DDBJ databases">
        <authorList>
            <consortium name="Lawrence Berkeley National Laboratory"/>
            <person name="Steindorff A."/>
            <person name="Hensen N."/>
            <person name="Bonometti L."/>
            <person name="Westerberg I."/>
            <person name="Brannstrom I.O."/>
            <person name="Guillou S."/>
            <person name="Cros-Aarteil S."/>
            <person name="Calhoun S."/>
            <person name="Haridas S."/>
            <person name="Kuo A."/>
            <person name="Mondo S."/>
            <person name="Pangilinan J."/>
            <person name="Riley R."/>
            <person name="Labutti K."/>
            <person name="Andreopoulos B."/>
            <person name="Lipzen A."/>
            <person name="Chen C."/>
            <person name="Yanf M."/>
            <person name="Daum C."/>
            <person name="Ng V."/>
            <person name="Clum A."/>
            <person name="Ohm R."/>
            <person name="Martin F."/>
            <person name="Silar P."/>
            <person name="Natvig D."/>
            <person name="Lalanne C."/>
            <person name="Gautier V."/>
            <person name="Ament-Velasquez S.L."/>
            <person name="Kruys A."/>
            <person name="Hutchinson M.I."/>
            <person name="Powell A.J."/>
            <person name="Barry K."/>
            <person name="Miller A.N."/>
            <person name="Grigoriev I.V."/>
            <person name="Debuchy R."/>
            <person name="Gladieux P."/>
            <person name="Thoren M.H."/>
            <person name="Johannesson H."/>
        </authorList>
    </citation>
    <scope>NUCLEOTIDE SEQUENCE</scope>
    <source>
        <strain evidence="11">CBS 532.94</strain>
    </source>
</reference>
<evidence type="ECO:0000256" key="4">
    <source>
        <dbReference type="ARBA" id="ARBA00022989"/>
    </source>
</evidence>
<comment type="subcellular location">
    <subcellularLocation>
        <location evidence="1">Membrane</location>
        <topology evidence="1">Single-pass membrane protein</topology>
    </subcellularLocation>
</comment>
<dbReference type="PANTHER" id="PTHR33365:SF11">
    <property type="entry name" value="TAT PATHWAY SIGNAL SEQUENCE"/>
    <property type="match status" value="1"/>
</dbReference>
<evidence type="ECO:0000256" key="2">
    <source>
        <dbReference type="ARBA" id="ARBA00004685"/>
    </source>
</evidence>
<dbReference type="EMBL" id="MU860455">
    <property type="protein sequence ID" value="KAK4233880.1"/>
    <property type="molecule type" value="Genomic_DNA"/>
</dbReference>
<dbReference type="GO" id="GO:0016491">
    <property type="term" value="F:oxidoreductase activity"/>
    <property type="evidence" value="ECO:0007669"/>
    <property type="project" value="UniProtKB-KW"/>
</dbReference>
<evidence type="ECO:0000256" key="5">
    <source>
        <dbReference type="ARBA" id="ARBA00023002"/>
    </source>
</evidence>
<comment type="caution">
    <text evidence="11">The sequence shown here is derived from an EMBL/GenBank/DDBJ whole genome shotgun (WGS) entry which is preliminary data.</text>
</comment>
<evidence type="ECO:0000256" key="8">
    <source>
        <dbReference type="ARBA" id="ARBA00023180"/>
    </source>
</evidence>
<evidence type="ECO:0000256" key="10">
    <source>
        <dbReference type="SAM" id="Phobius"/>
    </source>
</evidence>
<evidence type="ECO:0000256" key="9">
    <source>
        <dbReference type="ARBA" id="ARBA00035112"/>
    </source>
</evidence>
<evidence type="ECO:0000256" key="7">
    <source>
        <dbReference type="ARBA" id="ARBA00023136"/>
    </source>
</evidence>
<keyword evidence="5" id="KW-0560">Oxidoreductase</keyword>
<dbReference type="GO" id="GO:0016020">
    <property type="term" value="C:membrane"/>
    <property type="evidence" value="ECO:0007669"/>
    <property type="project" value="UniProtKB-SubCell"/>
</dbReference>
<gene>
    <name evidence="11" type="ORF">C8A03DRAFT_47664</name>
</gene>
<feature type="transmembrane region" description="Helical" evidence="10">
    <location>
        <begin position="12"/>
        <end position="36"/>
    </location>
</feature>
<keyword evidence="3 10" id="KW-0812">Transmembrane</keyword>
<evidence type="ECO:0008006" key="13">
    <source>
        <dbReference type="Google" id="ProtNLM"/>
    </source>
</evidence>
<evidence type="ECO:0000256" key="6">
    <source>
        <dbReference type="ARBA" id="ARBA00023026"/>
    </source>
</evidence>
<keyword evidence="8" id="KW-0325">Glycoprotein</keyword>
<dbReference type="Proteomes" id="UP001303760">
    <property type="component" value="Unassembled WGS sequence"/>
</dbReference>
<dbReference type="AlphaFoldDB" id="A0AAN7C273"/>
<evidence type="ECO:0000256" key="3">
    <source>
        <dbReference type="ARBA" id="ARBA00022692"/>
    </source>
</evidence>
<dbReference type="GO" id="GO:0043386">
    <property type="term" value="P:mycotoxin biosynthetic process"/>
    <property type="evidence" value="ECO:0007669"/>
    <property type="project" value="InterPro"/>
</dbReference>
<accession>A0AAN7C273</accession>